<feature type="chain" id="PRO_5003178957" description="SCP domain-containing protein" evidence="1">
    <location>
        <begin position="17"/>
        <end position="223"/>
    </location>
</feature>
<dbReference type="OMA" id="LEHASYC"/>
<dbReference type="PRINTS" id="PR00837">
    <property type="entry name" value="V5TPXLIKE"/>
</dbReference>
<dbReference type="AlphaFoldDB" id="E3NR47"/>
<dbReference type="PRINTS" id="PR00838">
    <property type="entry name" value="V5ALLERGEN"/>
</dbReference>
<accession>E3NR47</accession>
<dbReference type="InterPro" id="IPR014044">
    <property type="entry name" value="CAP_dom"/>
</dbReference>
<dbReference type="PANTHER" id="PTHR10334">
    <property type="entry name" value="CYSTEINE-RICH SECRETORY PROTEIN-RELATED"/>
    <property type="match status" value="1"/>
</dbReference>
<sequence length="223" mass="24989">MNFYFRLFALVATVLSEFSETGKDFILTRHNELRSRIALGKYMTRNVTKEPATNMLKLNWNATLESSSQLFSSGCPAGHSKNRNNIGENMYWWTSPVITETDSDSLGNRSSNLWESEFQRYGWTENKLSQEVFNTGIGHSSQMSWATTSSIGCGVSKCTGGSIEGTEYVVVCQYYPAWVSESISLEFFFFRGNYIGLNIYESGETCSECPVGKKCESSTGLCI</sequence>
<dbReference type="Pfam" id="PF00188">
    <property type="entry name" value="CAP"/>
    <property type="match status" value="1"/>
</dbReference>
<dbReference type="FunFam" id="3.40.33.10:FF:000013">
    <property type="entry name" value="SCP-Like extracellular protein"/>
    <property type="match status" value="1"/>
</dbReference>
<name>E3NR47_CAERE</name>
<dbReference type="SUPFAM" id="SSF55797">
    <property type="entry name" value="PR-1-like"/>
    <property type="match status" value="1"/>
</dbReference>
<dbReference type="OrthoDB" id="5853705at2759"/>
<dbReference type="InterPro" id="IPR001283">
    <property type="entry name" value="CRISP-related"/>
</dbReference>
<dbReference type="InParanoid" id="E3NR47"/>
<proteinExistence type="predicted"/>
<keyword evidence="4" id="KW-1185">Reference proteome</keyword>
<evidence type="ECO:0000259" key="2">
    <source>
        <dbReference type="SMART" id="SM00198"/>
    </source>
</evidence>
<protein>
    <recommendedName>
        <fullName evidence="2">SCP domain-containing protein</fullName>
    </recommendedName>
</protein>
<reference evidence="3" key="1">
    <citation type="submission" date="2007-07" db="EMBL/GenBank/DDBJ databases">
        <title>PCAP assembly of the Caenorhabditis remanei genome.</title>
        <authorList>
            <consortium name="The Caenorhabditis remanei Sequencing Consortium"/>
            <person name="Wilson R.K."/>
        </authorList>
    </citation>
    <scope>NUCLEOTIDE SEQUENCE [LARGE SCALE GENOMIC DNA]</scope>
    <source>
        <strain evidence="3">PB4641</strain>
    </source>
</reference>
<feature type="signal peptide" evidence="1">
    <location>
        <begin position="1"/>
        <end position="16"/>
    </location>
</feature>
<dbReference type="eggNOG" id="KOG3017">
    <property type="taxonomic scope" value="Eukaryota"/>
</dbReference>
<evidence type="ECO:0000256" key="1">
    <source>
        <dbReference type="SAM" id="SignalP"/>
    </source>
</evidence>
<keyword evidence="1" id="KW-0732">Signal</keyword>
<evidence type="ECO:0000313" key="3">
    <source>
        <dbReference type="EMBL" id="EFO87071.1"/>
    </source>
</evidence>
<dbReference type="InterPro" id="IPR035940">
    <property type="entry name" value="CAP_sf"/>
</dbReference>
<dbReference type="SMART" id="SM00198">
    <property type="entry name" value="SCP"/>
    <property type="match status" value="1"/>
</dbReference>
<feature type="domain" description="SCP" evidence="2">
    <location>
        <begin position="21"/>
        <end position="180"/>
    </location>
</feature>
<dbReference type="CDD" id="cd05380">
    <property type="entry name" value="CAP_euk"/>
    <property type="match status" value="1"/>
</dbReference>
<dbReference type="InterPro" id="IPR002413">
    <property type="entry name" value="V5_allergen-like"/>
</dbReference>
<dbReference type="FunCoup" id="E3NR47">
    <property type="interactions" value="79"/>
</dbReference>
<organism evidence="4">
    <name type="scientific">Caenorhabditis remanei</name>
    <name type="common">Caenorhabditis vulgaris</name>
    <dbReference type="NCBI Taxonomy" id="31234"/>
    <lineage>
        <taxon>Eukaryota</taxon>
        <taxon>Metazoa</taxon>
        <taxon>Ecdysozoa</taxon>
        <taxon>Nematoda</taxon>
        <taxon>Chromadorea</taxon>
        <taxon>Rhabditida</taxon>
        <taxon>Rhabditina</taxon>
        <taxon>Rhabditomorpha</taxon>
        <taxon>Rhabditoidea</taxon>
        <taxon>Rhabditidae</taxon>
        <taxon>Peloderinae</taxon>
        <taxon>Caenorhabditis</taxon>
    </lineage>
</organism>
<dbReference type="EMBL" id="DS269645">
    <property type="protein sequence ID" value="EFO87071.1"/>
    <property type="molecule type" value="Genomic_DNA"/>
</dbReference>
<dbReference type="Gene3D" id="3.40.33.10">
    <property type="entry name" value="CAP"/>
    <property type="match status" value="1"/>
</dbReference>
<evidence type="ECO:0000313" key="4">
    <source>
        <dbReference type="Proteomes" id="UP000008281"/>
    </source>
</evidence>
<gene>
    <name evidence="3" type="ORF">CRE_29274</name>
</gene>
<dbReference type="HOGENOM" id="CLU_035730_7_1_1"/>
<dbReference type="Proteomes" id="UP000008281">
    <property type="component" value="Unassembled WGS sequence"/>
</dbReference>
<dbReference type="STRING" id="31234.E3NR47"/>